<organism evidence="1">
    <name type="scientific">marine metagenome</name>
    <dbReference type="NCBI Taxonomy" id="408172"/>
    <lineage>
        <taxon>unclassified sequences</taxon>
        <taxon>metagenomes</taxon>
        <taxon>ecological metagenomes</taxon>
    </lineage>
</organism>
<dbReference type="EMBL" id="UINC01014861">
    <property type="protein sequence ID" value="SVA63049.1"/>
    <property type="molecule type" value="Genomic_DNA"/>
</dbReference>
<protein>
    <recommendedName>
        <fullName evidence="2">DUF3575 domain-containing protein</fullName>
    </recommendedName>
</protein>
<accession>A0A381XE75</accession>
<sequence length="187" mass="21107">MKDKPLIVLIIMLNFAFSQMSTSDTAQMNDAEKTKIIEIPWPLIFGFPVFGFGVIQNNGKNELHFGAFYYDEEDEHYNEFGGWLGYRIYKNGKGKGLFYGVGFGVFYTNWDYEGQSEPVNSILLLPNASIGKRWIWDNGLTFAPFIGPAWEIGKVEANDGTIKSWEDGSKSDGGFEPNIGFSLGYMF</sequence>
<name>A0A381XE75_9ZZZZ</name>
<gene>
    <name evidence="1" type="ORF">METZ01_LOCUS115903</name>
</gene>
<dbReference type="AlphaFoldDB" id="A0A381XE75"/>
<reference evidence="1" key="1">
    <citation type="submission" date="2018-05" db="EMBL/GenBank/DDBJ databases">
        <authorList>
            <person name="Lanie J.A."/>
            <person name="Ng W.-L."/>
            <person name="Kazmierczak K.M."/>
            <person name="Andrzejewski T.M."/>
            <person name="Davidsen T.M."/>
            <person name="Wayne K.J."/>
            <person name="Tettelin H."/>
            <person name="Glass J.I."/>
            <person name="Rusch D."/>
            <person name="Podicherti R."/>
            <person name="Tsui H.-C.T."/>
            <person name="Winkler M.E."/>
        </authorList>
    </citation>
    <scope>NUCLEOTIDE SEQUENCE</scope>
</reference>
<evidence type="ECO:0000313" key="1">
    <source>
        <dbReference type="EMBL" id="SVA63049.1"/>
    </source>
</evidence>
<proteinExistence type="predicted"/>
<evidence type="ECO:0008006" key="2">
    <source>
        <dbReference type="Google" id="ProtNLM"/>
    </source>
</evidence>